<protein>
    <submittedName>
        <fullName evidence="1">Uncharacterized protein</fullName>
    </submittedName>
</protein>
<organism evidence="1 2">
    <name type="scientific">Orbilia oligospora</name>
    <name type="common">Nematode-trapping fungus</name>
    <name type="synonym">Arthrobotrys oligospora</name>
    <dbReference type="NCBI Taxonomy" id="2813651"/>
    <lineage>
        <taxon>Eukaryota</taxon>
        <taxon>Fungi</taxon>
        <taxon>Dikarya</taxon>
        <taxon>Ascomycota</taxon>
        <taxon>Pezizomycotina</taxon>
        <taxon>Orbiliomycetes</taxon>
        <taxon>Orbiliales</taxon>
        <taxon>Orbiliaceae</taxon>
        <taxon>Orbilia</taxon>
    </lineage>
</organism>
<evidence type="ECO:0000313" key="2">
    <source>
        <dbReference type="Proteomes" id="UP000614610"/>
    </source>
</evidence>
<reference evidence="1" key="1">
    <citation type="submission" date="2019-06" db="EMBL/GenBank/DDBJ databases">
        <authorList>
            <person name="Palmer J.M."/>
        </authorList>
    </citation>
    <scope>NUCLEOTIDE SEQUENCE</scope>
    <source>
        <strain evidence="1">TWF679</strain>
    </source>
</reference>
<sequence length="128" mass="14742">MRTRDWEINPSWISLSTAHLRPTTYEELLYAETKKLSNKTPIPEIRELLGIPNSGTDLNNQKWANVSKFVDEMSNEYDFDDTGVANFAKISLVLEELLFRADDSEIDTDSGFLASFRRQAFNIRVTIH</sequence>
<dbReference type="OrthoDB" id="10335885at2759"/>
<evidence type="ECO:0000313" key="1">
    <source>
        <dbReference type="EMBL" id="KAF3216799.1"/>
    </source>
</evidence>
<dbReference type="EMBL" id="WIWT01000015">
    <property type="protein sequence ID" value="KAF3216799.1"/>
    <property type="molecule type" value="Genomic_DNA"/>
</dbReference>
<gene>
    <name evidence="1" type="ORF">TWF679_002645</name>
</gene>
<dbReference type="AlphaFoldDB" id="A0A6G1MMT5"/>
<accession>A0A6G1MMT5</accession>
<comment type="caution">
    <text evidence="1">The sequence shown here is derived from an EMBL/GenBank/DDBJ whole genome shotgun (WGS) entry which is preliminary data.</text>
</comment>
<proteinExistence type="predicted"/>
<name>A0A6G1MMT5_ORBOL</name>
<dbReference type="Proteomes" id="UP000614610">
    <property type="component" value="Unassembled WGS sequence"/>
</dbReference>